<protein>
    <submittedName>
        <fullName evidence="3">Uncharacterized protein</fullName>
    </submittedName>
</protein>
<feature type="transmembrane region" description="Helical" evidence="2">
    <location>
        <begin position="443"/>
        <end position="464"/>
    </location>
</feature>
<reference evidence="3" key="1">
    <citation type="submission" date="2021-02" db="EMBL/GenBank/DDBJ databases">
        <authorList>
            <person name="Dougan E. K."/>
            <person name="Rhodes N."/>
            <person name="Thang M."/>
            <person name="Chan C."/>
        </authorList>
    </citation>
    <scope>NUCLEOTIDE SEQUENCE</scope>
</reference>
<dbReference type="AlphaFoldDB" id="A0A813K0E9"/>
<evidence type="ECO:0000256" key="1">
    <source>
        <dbReference type="SAM" id="MobiDB-lite"/>
    </source>
</evidence>
<proteinExistence type="predicted"/>
<feature type="transmembrane region" description="Helical" evidence="2">
    <location>
        <begin position="147"/>
        <end position="169"/>
    </location>
</feature>
<keyword evidence="2" id="KW-0472">Membrane</keyword>
<evidence type="ECO:0000313" key="3">
    <source>
        <dbReference type="EMBL" id="CAE8690958.1"/>
    </source>
</evidence>
<dbReference type="Proteomes" id="UP000626109">
    <property type="component" value="Unassembled WGS sequence"/>
</dbReference>
<dbReference type="EMBL" id="CAJNNW010027346">
    <property type="protein sequence ID" value="CAE8690958.1"/>
    <property type="molecule type" value="Genomic_DNA"/>
</dbReference>
<accession>A0A813K0E9</accession>
<feature type="transmembrane region" description="Helical" evidence="2">
    <location>
        <begin position="411"/>
        <end position="431"/>
    </location>
</feature>
<evidence type="ECO:0000256" key="2">
    <source>
        <dbReference type="SAM" id="Phobius"/>
    </source>
</evidence>
<feature type="transmembrane region" description="Helical" evidence="2">
    <location>
        <begin position="484"/>
        <end position="503"/>
    </location>
</feature>
<feature type="region of interest" description="Disordered" evidence="1">
    <location>
        <begin position="34"/>
        <end position="63"/>
    </location>
</feature>
<feature type="transmembrane region" description="Helical" evidence="2">
    <location>
        <begin position="371"/>
        <end position="391"/>
    </location>
</feature>
<evidence type="ECO:0000313" key="5">
    <source>
        <dbReference type="Proteomes" id="UP000626109"/>
    </source>
</evidence>
<dbReference type="EMBL" id="CAJNNW010027524">
    <property type="protein sequence ID" value="CAE8691804.1"/>
    <property type="molecule type" value="Genomic_DNA"/>
</dbReference>
<feature type="non-terminal residue" evidence="3">
    <location>
        <position position="1"/>
    </location>
</feature>
<feature type="transmembrane region" description="Helical" evidence="2">
    <location>
        <begin position="220"/>
        <end position="240"/>
    </location>
</feature>
<name>A0A813K0E9_POLGL</name>
<feature type="transmembrane region" description="Helical" evidence="2">
    <location>
        <begin position="261"/>
        <end position="277"/>
    </location>
</feature>
<keyword evidence="2" id="KW-1133">Transmembrane helix</keyword>
<organism evidence="3 5">
    <name type="scientific">Polarella glacialis</name>
    <name type="common">Dinoflagellate</name>
    <dbReference type="NCBI Taxonomy" id="89957"/>
    <lineage>
        <taxon>Eukaryota</taxon>
        <taxon>Sar</taxon>
        <taxon>Alveolata</taxon>
        <taxon>Dinophyceae</taxon>
        <taxon>Suessiales</taxon>
        <taxon>Suessiaceae</taxon>
        <taxon>Polarella</taxon>
    </lineage>
</organism>
<keyword evidence="2" id="KW-0812">Transmembrane</keyword>
<feature type="transmembrane region" description="Helical" evidence="2">
    <location>
        <begin position="297"/>
        <end position="317"/>
    </location>
</feature>
<feature type="compositionally biased region" description="Low complexity" evidence="1">
    <location>
        <begin position="34"/>
        <end position="60"/>
    </location>
</feature>
<sequence>GNVSVVPEQAGFKKPEGAASQRLFGSTATTATTTATTTSTTIPTDPITSTTTSTTIPTTTKDTLRESLPHPRILGRLYRSIYELEAYNSAARARYDQKHVQVENLYEDFMLLCLACGCAWMSAQAMFEVACRCLRGESTRWYSNGNLLVARSLAASVLALLVPPLALAAQKSRYINGHSRLSAFMQLLKKALPMTIGWAWKDLLAQLTRWSEEDKGVPPYVIRPVIAVGITVYVASLLHIPQVKAALKEGQHSQGTLLQRYLCLSGSYMLAVGYSYNQFVRYLVMLVTDEISEDAEIYAILHVVVQAFYFSAISVAISRTTTWWSAREDGLIHDMEVRERHRETSNKPNKIKSHPDSHIVMDGVQIELGEVFVHGLAFVYAWGLYDLLQSFFFPVLMSCPSWKTCDFRKNFLFALIVTIVSFIFTGLERSAKKKTKAGQSAQLLITTALSLTCIWSWSNFYSTILSRFTSTWTRLYPSNVLTVLGWHLFFTLVAWLFMSALYYKELDRLRIARRTREELNQQHPLEHMDLEGILEEIQVEADEQTHKQDSLTVTTVANHLEQI</sequence>
<comment type="caution">
    <text evidence="3">The sequence shown here is derived from an EMBL/GenBank/DDBJ whole genome shotgun (WGS) entry which is preliminary data.</text>
</comment>
<gene>
    <name evidence="3" type="ORF">PGLA2088_LOCUS27183</name>
    <name evidence="4" type="ORF">PGLA2088_LOCUS27587</name>
</gene>
<evidence type="ECO:0000313" key="4">
    <source>
        <dbReference type="EMBL" id="CAE8691804.1"/>
    </source>
</evidence>